<dbReference type="GO" id="GO:0005829">
    <property type="term" value="C:cytosol"/>
    <property type="evidence" value="ECO:0007669"/>
    <property type="project" value="TreeGrafter"/>
</dbReference>
<evidence type="ECO:0000256" key="5">
    <source>
        <dbReference type="ARBA" id="ARBA00044801"/>
    </source>
</evidence>
<feature type="region of interest" description="Disordered" evidence="7">
    <location>
        <begin position="616"/>
        <end position="705"/>
    </location>
</feature>
<dbReference type="InterPro" id="IPR051374">
    <property type="entry name" value="Ataxin-10/CTR86_families"/>
</dbReference>
<feature type="domain" description="Ataxin-10" evidence="8">
    <location>
        <begin position="714"/>
        <end position="785"/>
    </location>
</feature>
<feature type="region of interest" description="Disordered" evidence="7">
    <location>
        <begin position="218"/>
        <end position="238"/>
    </location>
</feature>
<evidence type="ECO:0000313" key="10">
    <source>
        <dbReference type="Proteomes" id="UP000267821"/>
    </source>
</evidence>
<evidence type="ECO:0000313" key="9">
    <source>
        <dbReference type="EMBL" id="RPB29550.1"/>
    </source>
</evidence>
<evidence type="ECO:0000256" key="7">
    <source>
        <dbReference type="SAM" id="MobiDB-lite"/>
    </source>
</evidence>
<dbReference type="InterPro" id="IPR016024">
    <property type="entry name" value="ARM-type_fold"/>
</dbReference>
<dbReference type="InParanoid" id="A0A3N4M3C1"/>
<dbReference type="Pfam" id="PF09759">
    <property type="entry name" value="Atx10homo_assoc"/>
    <property type="match status" value="1"/>
</dbReference>
<accession>A0A3N4M3C1</accession>
<organism evidence="9 10">
    <name type="scientific">Terfezia boudieri ATCC MYA-4762</name>
    <dbReference type="NCBI Taxonomy" id="1051890"/>
    <lineage>
        <taxon>Eukaryota</taxon>
        <taxon>Fungi</taxon>
        <taxon>Dikarya</taxon>
        <taxon>Ascomycota</taxon>
        <taxon>Pezizomycotina</taxon>
        <taxon>Pezizomycetes</taxon>
        <taxon>Pezizales</taxon>
        <taxon>Pezizaceae</taxon>
        <taxon>Terfezia</taxon>
    </lineage>
</organism>
<dbReference type="Gene3D" id="1.25.10.10">
    <property type="entry name" value="Leucine-rich Repeat Variant"/>
    <property type="match status" value="1"/>
</dbReference>
<dbReference type="GO" id="GO:0051301">
    <property type="term" value="P:cell division"/>
    <property type="evidence" value="ECO:0007669"/>
    <property type="project" value="UniProtKB-KW"/>
</dbReference>
<dbReference type="Proteomes" id="UP000267821">
    <property type="component" value="Unassembled WGS sequence"/>
</dbReference>
<gene>
    <name evidence="9" type="ORF">L211DRAFT_832256</name>
</gene>
<feature type="compositionally biased region" description="Polar residues" evidence="7">
    <location>
        <begin position="227"/>
        <end position="236"/>
    </location>
</feature>
<evidence type="ECO:0000259" key="8">
    <source>
        <dbReference type="Pfam" id="PF09759"/>
    </source>
</evidence>
<dbReference type="SUPFAM" id="SSF48371">
    <property type="entry name" value="ARM repeat"/>
    <property type="match status" value="1"/>
</dbReference>
<feature type="compositionally biased region" description="Low complexity" evidence="7">
    <location>
        <begin position="687"/>
        <end position="700"/>
    </location>
</feature>
<keyword evidence="3" id="KW-0131">Cell cycle</keyword>
<dbReference type="AlphaFoldDB" id="A0A3N4M3C1"/>
<dbReference type="EMBL" id="ML121527">
    <property type="protein sequence ID" value="RPB29550.1"/>
    <property type="molecule type" value="Genomic_DNA"/>
</dbReference>
<feature type="compositionally biased region" description="Low complexity" evidence="7">
    <location>
        <begin position="617"/>
        <end position="631"/>
    </location>
</feature>
<evidence type="ECO:0000256" key="2">
    <source>
        <dbReference type="ARBA" id="ARBA00022618"/>
    </source>
</evidence>
<feature type="compositionally biased region" description="Low complexity" evidence="7">
    <location>
        <begin position="451"/>
        <end position="462"/>
    </location>
</feature>
<dbReference type="InterPro" id="IPR019156">
    <property type="entry name" value="Ataxin-10_domain"/>
</dbReference>
<name>A0A3N4M3C1_9PEZI</name>
<dbReference type="InterPro" id="IPR011989">
    <property type="entry name" value="ARM-like"/>
</dbReference>
<evidence type="ECO:0000256" key="3">
    <source>
        <dbReference type="ARBA" id="ARBA00023306"/>
    </source>
</evidence>
<evidence type="ECO:0000256" key="6">
    <source>
        <dbReference type="ARBA" id="ARBA00044805"/>
    </source>
</evidence>
<dbReference type="PANTHER" id="PTHR13255:SF0">
    <property type="entry name" value="ATAXIN-10"/>
    <property type="match status" value="1"/>
</dbReference>
<keyword evidence="10" id="KW-1185">Reference proteome</keyword>
<dbReference type="PANTHER" id="PTHR13255">
    <property type="entry name" value="ATAXIN-10"/>
    <property type="match status" value="1"/>
</dbReference>
<feature type="compositionally biased region" description="Polar residues" evidence="7">
    <location>
        <begin position="637"/>
        <end position="663"/>
    </location>
</feature>
<evidence type="ECO:0000256" key="4">
    <source>
        <dbReference type="ARBA" id="ARBA00044746"/>
    </source>
</evidence>
<comment type="similarity">
    <text evidence="1">Belongs to the ataxin-10 family.</text>
</comment>
<proteinExistence type="inferred from homology"/>
<feature type="region of interest" description="Disordered" evidence="7">
    <location>
        <begin position="572"/>
        <end position="592"/>
    </location>
</feature>
<sequence length="806" mass="89190">MSELLGDLLITVLFGTQASFTHPGIILPAKETLGDLELKTIVRKSQRNKADREVLGYSPRVWRALAETIRNGNEQLVENKHHLLSKIADLTSLGRNLLVAKEKAQDLCAEHGFEAEIRKLIEICIEKASKPISPNLEKGDHEKEMKLKQAYKRVLITSLQFLNNLIASNETRKLHLWMHLFGSPTANQDTHDSAFDDEPDEPDELYELAVEDINLNSEPLLPLPSNRKSSGKQPLKTTEIPEPLTSLQGSVYSGFASLSNSFNSSYYKPGLLTDIPRILGPTEIEALPMIVQNGIASIDGTDKDMQGVRCNILLAQESGRALLRELLVFLGAWEVEERDFCYKMMQSITEAILLNGLVPFAYEAFKDDKDIITPAQCVLLKLLVSIYRSPLSAGDNADTDPPKPSQVIPSLTLIPLSLNNQPLISSKYMFTSSPTTTPAAISSEKSKASPTHNTDTNTATATQPHGMTTAPPLLDTSIAAYFIHVFRTDVLPNIRSIIFQQGAIKSGEMKRENFEWSLWDLDRVYEGLYQFMEMMVVFAEDEESKKIMLEGVKEAVENMKFKDDSTIAKASDSATTKSSFIESPEQEGQETSGLVGELLGLLVEMDRIIPRYLQTKPNQPQTQAQTQVAVNYPHSPPSSSDTTVSMNKPTQPASTPTITTPQNLVERPYDQHPGNSPHPSSPPRSPSPSASSTSSLEPDSTLTDPEEFTWPHIKKFCVLLLTNLSWKNNDVKDLVRERGGLAAVLNQCMVDDDNPFIREYAILCVRNLLEGNARNQKVLSSLERSVKAKVGKAVVLGGPDEVGMLP</sequence>
<keyword evidence="2" id="KW-0132">Cell division</keyword>
<comment type="function">
    <text evidence="4">May play a role in the regulation of cytokinesis.</text>
</comment>
<feature type="region of interest" description="Disordered" evidence="7">
    <location>
        <begin position="435"/>
        <end position="467"/>
    </location>
</feature>
<protein>
    <recommendedName>
        <fullName evidence="5">Ataxin-10 homolog</fullName>
    </recommendedName>
    <alternativeName>
        <fullName evidence="6">Copper transport protein 86</fullName>
    </alternativeName>
</protein>
<evidence type="ECO:0000256" key="1">
    <source>
        <dbReference type="ARBA" id="ARBA00008384"/>
    </source>
</evidence>
<dbReference type="OrthoDB" id="379794at2759"/>
<reference evidence="9 10" key="1">
    <citation type="journal article" date="2018" name="Nat. Ecol. Evol.">
        <title>Pezizomycetes genomes reveal the molecular basis of ectomycorrhizal truffle lifestyle.</title>
        <authorList>
            <person name="Murat C."/>
            <person name="Payen T."/>
            <person name="Noel B."/>
            <person name="Kuo A."/>
            <person name="Morin E."/>
            <person name="Chen J."/>
            <person name="Kohler A."/>
            <person name="Krizsan K."/>
            <person name="Balestrini R."/>
            <person name="Da Silva C."/>
            <person name="Montanini B."/>
            <person name="Hainaut M."/>
            <person name="Levati E."/>
            <person name="Barry K.W."/>
            <person name="Belfiori B."/>
            <person name="Cichocki N."/>
            <person name="Clum A."/>
            <person name="Dockter R.B."/>
            <person name="Fauchery L."/>
            <person name="Guy J."/>
            <person name="Iotti M."/>
            <person name="Le Tacon F."/>
            <person name="Lindquist E.A."/>
            <person name="Lipzen A."/>
            <person name="Malagnac F."/>
            <person name="Mello A."/>
            <person name="Molinier V."/>
            <person name="Miyauchi S."/>
            <person name="Poulain J."/>
            <person name="Riccioni C."/>
            <person name="Rubini A."/>
            <person name="Sitrit Y."/>
            <person name="Splivallo R."/>
            <person name="Traeger S."/>
            <person name="Wang M."/>
            <person name="Zifcakova L."/>
            <person name="Wipf D."/>
            <person name="Zambonelli A."/>
            <person name="Paolocci F."/>
            <person name="Nowrousian M."/>
            <person name="Ottonello S."/>
            <person name="Baldrian P."/>
            <person name="Spatafora J.W."/>
            <person name="Henrissat B."/>
            <person name="Nagy L.G."/>
            <person name="Aury J.M."/>
            <person name="Wincker P."/>
            <person name="Grigoriev I.V."/>
            <person name="Bonfante P."/>
            <person name="Martin F.M."/>
        </authorList>
    </citation>
    <scope>NUCLEOTIDE SEQUENCE [LARGE SCALE GENOMIC DNA]</scope>
    <source>
        <strain evidence="9 10">ATCC MYA-4762</strain>
    </source>
</reference>